<evidence type="ECO:0000256" key="7">
    <source>
        <dbReference type="SAM" id="Phobius"/>
    </source>
</evidence>
<evidence type="ECO:0000256" key="6">
    <source>
        <dbReference type="ARBA" id="ARBA00023136"/>
    </source>
</evidence>
<dbReference type="EMBL" id="CP095855">
    <property type="protein sequence ID" value="UPK69123.1"/>
    <property type="molecule type" value="Genomic_DNA"/>
</dbReference>
<keyword evidence="5 7" id="KW-1133">Transmembrane helix</keyword>
<dbReference type="InterPro" id="IPR022764">
    <property type="entry name" value="Peptidase_S54_rhomboid_dom"/>
</dbReference>
<keyword evidence="10" id="KW-0645">Protease</keyword>
<feature type="transmembrane region" description="Helical" evidence="7">
    <location>
        <begin position="197"/>
        <end position="213"/>
    </location>
</feature>
<evidence type="ECO:0000313" key="10">
    <source>
        <dbReference type="EMBL" id="UPK69123.1"/>
    </source>
</evidence>
<dbReference type="InterPro" id="IPR046483">
    <property type="entry name" value="DUF6576"/>
</dbReference>
<sequence>MAYIGLINLALIVVNIIVSYRGLKDHSFFDRYSFEVDNILVYKDYKRLVTSGFLHVSWMHLFFNMFALYAFSTSLELRMGPSSFLTLYFASLVGGNLLSLLIHRHHGDYSAVGASGAVCGIIFASVALFPGMRIGFFGLPFSIPAWIYGLLYVLYSIYGIRSKKDNIGHEAHLGGALIGMLVAVCMVPEAIAENYPTILSILFPGALAVYLIITRPHMLLVDNQYFKTHVGDYDIDDRYNLGRMDRQQEIDFLLEKIHKKGIKSLTKKERDTLERYSQSV</sequence>
<feature type="domain" description="Peptidase S54 rhomboid" evidence="8">
    <location>
        <begin position="45"/>
        <end position="187"/>
    </location>
</feature>
<comment type="subcellular location">
    <subcellularLocation>
        <location evidence="1">Membrane</location>
        <topology evidence="1">Multi-pass membrane protein</topology>
    </subcellularLocation>
</comment>
<dbReference type="SUPFAM" id="SSF144091">
    <property type="entry name" value="Rhomboid-like"/>
    <property type="match status" value="1"/>
</dbReference>
<proteinExistence type="inferred from homology"/>
<evidence type="ECO:0000256" key="4">
    <source>
        <dbReference type="ARBA" id="ARBA00022801"/>
    </source>
</evidence>
<reference evidence="10 11" key="1">
    <citation type="submission" date="2022-04" db="EMBL/GenBank/DDBJ databases">
        <title>The arsenic-methylating capacity of Chitinophaga filiformis YT5 during chitin decomposition.</title>
        <authorList>
            <person name="Chen G."/>
            <person name="Liang Y."/>
        </authorList>
    </citation>
    <scope>NUCLEOTIDE SEQUENCE [LARGE SCALE GENOMIC DNA]</scope>
    <source>
        <strain evidence="10 11">YT5</strain>
    </source>
</reference>
<dbReference type="InterPro" id="IPR050925">
    <property type="entry name" value="Rhomboid_protease_S54"/>
</dbReference>
<keyword evidence="4" id="KW-0378">Hydrolase</keyword>
<keyword evidence="3 7" id="KW-0812">Transmembrane</keyword>
<evidence type="ECO:0000259" key="9">
    <source>
        <dbReference type="Pfam" id="PF20216"/>
    </source>
</evidence>
<protein>
    <submittedName>
        <fullName evidence="10">Rhomboid family intramembrane serine protease</fullName>
    </submittedName>
</protein>
<dbReference type="RefSeq" id="WP_247811466.1">
    <property type="nucleotide sequence ID" value="NZ_CP095855.1"/>
</dbReference>
<feature type="transmembrane region" description="Helical" evidence="7">
    <location>
        <begin position="109"/>
        <end position="129"/>
    </location>
</feature>
<evidence type="ECO:0000256" key="1">
    <source>
        <dbReference type="ARBA" id="ARBA00004141"/>
    </source>
</evidence>
<dbReference type="InterPro" id="IPR035952">
    <property type="entry name" value="Rhomboid-like_sf"/>
</dbReference>
<name>A0ABY4HZ59_CHIFI</name>
<dbReference type="GO" id="GO:0008233">
    <property type="term" value="F:peptidase activity"/>
    <property type="evidence" value="ECO:0007669"/>
    <property type="project" value="UniProtKB-KW"/>
</dbReference>
<dbReference type="Gene3D" id="1.20.1540.10">
    <property type="entry name" value="Rhomboid-like"/>
    <property type="match status" value="1"/>
</dbReference>
<feature type="domain" description="DUF6576" evidence="9">
    <location>
        <begin position="233"/>
        <end position="279"/>
    </location>
</feature>
<keyword evidence="6 7" id="KW-0472">Membrane</keyword>
<dbReference type="Pfam" id="PF20216">
    <property type="entry name" value="DUF6576"/>
    <property type="match status" value="1"/>
</dbReference>
<evidence type="ECO:0000259" key="8">
    <source>
        <dbReference type="Pfam" id="PF01694"/>
    </source>
</evidence>
<feature type="transmembrane region" description="Helical" evidence="7">
    <location>
        <begin position="83"/>
        <end position="102"/>
    </location>
</feature>
<dbReference type="GO" id="GO:0006508">
    <property type="term" value="P:proteolysis"/>
    <property type="evidence" value="ECO:0007669"/>
    <property type="project" value="UniProtKB-KW"/>
</dbReference>
<evidence type="ECO:0000256" key="5">
    <source>
        <dbReference type="ARBA" id="ARBA00022989"/>
    </source>
</evidence>
<feature type="transmembrane region" description="Helical" evidence="7">
    <location>
        <begin position="6"/>
        <end position="23"/>
    </location>
</feature>
<gene>
    <name evidence="10" type="ORF">MYF79_29630</name>
</gene>
<evidence type="ECO:0000313" key="11">
    <source>
        <dbReference type="Proteomes" id="UP000830198"/>
    </source>
</evidence>
<organism evidence="10 11">
    <name type="scientific">Chitinophaga filiformis</name>
    <name type="common">Myxococcus filiformis</name>
    <name type="synonym">Flexibacter filiformis</name>
    <dbReference type="NCBI Taxonomy" id="104663"/>
    <lineage>
        <taxon>Bacteria</taxon>
        <taxon>Pseudomonadati</taxon>
        <taxon>Bacteroidota</taxon>
        <taxon>Chitinophagia</taxon>
        <taxon>Chitinophagales</taxon>
        <taxon>Chitinophagaceae</taxon>
        <taxon>Chitinophaga</taxon>
    </lineage>
</organism>
<keyword evidence="11" id="KW-1185">Reference proteome</keyword>
<accession>A0ABY4HZ59</accession>
<comment type="similarity">
    <text evidence="2">Belongs to the peptidase S54 family.</text>
</comment>
<feature type="transmembrane region" description="Helical" evidence="7">
    <location>
        <begin position="141"/>
        <end position="160"/>
    </location>
</feature>
<dbReference type="PANTHER" id="PTHR43731">
    <property type="entry name" value="RHOMBOID PROTEASE"/>
    <property type="match status" value="1"/>
</dbReference>
<feature type="transmembrane region" description="Helical" evidence="7">
    <location>
        <begin position="52"/>
        <end position="71"/>
    </location>
</feature>
<evidence type="ECO:0000256" key="2">
    <source>
        <dbReference type="ARBA" id="ARBA00009045"/>
    </source>
</evidence>
<evidence type="ECO:0000256" key="3">
    <source>
        <dbReference type="ARBA" id="ARBA00022692"/>
    </source>
</evidence>
<feature type="transmembrane region" description="Helical" evidence="7">
    <location>
        <begin position="172"/>
        <end position="191"/>
    </location>
</feature>
<dbReference type="Proteomes" id="UP000830198">
    <property type="component" value="Chromosome"/>
</dbReference>
<dbReference type="Pfam" id="PF01694">
    <property type="entry name" value="Rhomboid"/>
    <property type="match status" value="1"/>
</dbReference>
<dbReference type="PANTHER" id="PTHR43731:SF14">
    <property type="entry name" value="PRESENILIN-ASSOCIATED RHOMBOID-LIKE PROTEIN, MITOCHONDRIAL"/>
    <property type="match status" value="1"/>
</dbReference>